<dbReference type="AlphaFoldDB" id="A0A498I0A8"/>
<comment type="caution">
    <text evidence="1">The sequence shown here is derived from an EMBL/GenBank/DDBJ whole genome shotgun (WGS) entry which is preliminary data.</text>
</comment>
<keyword evidence="2" id="KW-1185">Reference proteome</keyword>
<sequence length="112" mass="12077">MSDLASTYASILAIFFPLTQIKPLVTGAKFLGDWGVLCAKTMVLKRSLCQARRVSYSKVIVDGDSLLVIKCLSNAFESISFNHVFRKAIFVANSLANLGHSLTSDCGGSQVC</sequence>
<dbReference type="Proteomes" id="UP000290289">
    <property type="component" value="Chromosome 15"/>
</dbReference>
<evidence type="ECO:0000313" key="1">
    <source>
        <dbReference type="EMBL" id="RXH75672.1"/>
    </source>
</evidence>
<reference evidence="1 2" key="1">
    <citation type="submission" date="2018-10" db="EMBL/GenBank/DDBJ databases">
        <title>A high-quality apple genome assembly.</title>
        <authorList>
            <person name="Hu J."/>
        </authorList>
    </citation>
    <scope>NUCLEOTIDE SEQUENCE [LARGE SCALE GENOMIC DNA]</scope>
    <source>
        <strain evidence="2">cv. HFTH1</strain>
        <tissue evidence="1">Young leaf</tissue>
    </source>
</reference>
<organism evidence="1 2">
    <name type="scientific">Malus domestica</name>
    <name type="common">Apple</name>
    <name type="synonym">Pyrus malus</name>
    <dbReference type="NCBI Taxonomy" id="3750"/>
    <lineage>
        <taxon>Eukaryota</taxon>
        <taxon>Viridiplantae</taxon>
        <taxon>Streptophyta</taxon>
        <taxon>Embryophyta</taxon>
        <taxon>Tracheophyta</taxon>
        <taxon>Spermatophyta</taxon>
        <taxon>Magnoliopsida</taxon>
        <taxon>eudicotyledons</taxon>
        <taxon>Gunneridae</taxon>
        <taxon>Pentapetalae</taxon>
        <taxon>rosids</taxon>
        <taxon>fabids</taxon>
        <taxon>Rosales</taxon>
        <taxon>Rosaceae</taxon>
        <taxon>Amygdaloideae</taxon>
        <taxon>Maleae</taxon>
        <taxon>Malus</taxon>
    </lineage>
</organism>
<proteinExistence type="predicted"/>
<accession>A0A498I0A8</accession>
<dbReference type="EMBL" id="RDQH01000341">
    <property type="protein sequence ID" value="RXH75672.1"/>
    <property type="molecule type" value="Genomic_DNA"/>
</dbReference>
<evidence type="ECO:0008006" key="3">
    <source>
        <dbReference type="Google" id="ProtNLM"/>
    </source>
</evidence>
<protein>
    <recommendedName>
        <fullName evidence="3">RNase H type-1 domain-containing protein</fullName>
    </recommendedName>
</protein>
<gene>
    <name evidence="1" type="ORF">DVH24_039371</name>
</gene>
<evidence type="ECO:0000313" key="2">
    <source>
        <dbReference type="Proteomes" id="UP000290289"/>
    </source>
</evidence>
<name>A0A498I0A8_MALDO</name>